<proteinExistence type="predicted"/>
<dbReference type="InterPro" id="IPR016187">
    <property type="entry name" value="CTDL_fold"/>
</dbReference>
<feature type="signal peptide" evidence="1">
    <location>
        <begin position="1"/>
        <end position="19"/>
    </location>
</feature>
<name>A0A3B5QPI6_XIPMA</name>
<evidence type="ECO:0000259" key="2">
    <source>
        <dbReference type="PROSITE" id="PS50041"/>
    </source>
</evidence>
<protein>
    <submittedName>
        <fullName evidence="3">Galactose-specific lectin nattectin-like</fullName>
    </submittedName>
</protein>
<dbReference type="Proteomes" id="UP000002852">
    <property type="component" value="Unassembled WGS sequence"/>
</dbReference>
<keyword evidence="1" id="KW-0732">Signal</keyword>
<dbReference type="RefSeq" id="XP_023186379.1">
    <property type="nucleotide sequence ID" value="XM_023330611.1"/>
</dbReference>
<feature type="domain" description="C-type lectin" evidence="2">
    <location>
        <begin position="45"/>
        <end position="164"/>
    </location>
</feature>
<reference evidence="4" key="1">
    <citation type="submission" date="2012-01" db="EMBL/GenBank/DDBJ databases">
        <authorList>
            <person name="Walter R."/>
            <person name="Schartl M."/>
            <person name="Warren W."/>
        </authorList>
    </citation>
    <scope>NUCLEOTIDE SEQUENCE [LARGE SCALE GENOMIC DNA]</scope>
    <source>
        <strain evidence="4">JP 163 A</strain>
    </source>
</reference>
<dbReference type="InterPro" id="IPR050111">
    <property type="entry name" value="C-type_lectin/snaclec_domain"/>
</dbReference>
<dbReference type="GeneTree" id="ENSGT00940000164599"/>
<evidence type="ECO:0000313" key="3">
    <source>
        <dbReference type="Ensembl" id="ENSXMAP00000032145.1"/>
    </source>
</evidence>
<dbReference type="Ensembl" id="ENSXMAT00000029064.1">
    <property type="protein sequence ID" value="ENSXMAP00000032145.1"/>
    <property type="gene ID" value="ENSXMAG00000023670.1"/>
</dbReference>
<dbReference type="KEGG" id="xma:102223730"/>
<dbReference type="SMART" id="SM00034">
    <property type="entry name" value="CLECT"/>
    <property type="match status" value="1"/>
</dbReference>
<dbReference type="InterPro" id="IPR016186">
    <property type="entry name" value="C-type_lectin-like/link_sf"/>
</dbReference>
<dbReference type="GeneID" id="102223730"/>
<dbReference type="CDD" id="cd00037">
    <property type="entry name" value="CLECT"/>
    <property type="match status" value="1"/>
</dbReference>
<sequence>MDSVLLHTLLLCGFGIGVASRGPGPPDTASGPAAYKKCPAGWTRYRGDCYLYDDTELTWIQAELHCISNHGNLATLQNRHQYAFLRRVIFKSAGSHKRTWVGGHDGVKEGTWLWSRGEKFDFTPWGPGEPNNFEGNEDCMEINVQGRDYVGDFRCNHENSFICVRRR</sequence>
<dbReference type="OMA" id="MEINREG"/>
<reference evidence="3" key="3">
    <citation type="submission" date="2025-05" db="UniProtKB">
        <authorList>
            <consortium name="Ensembl"/>
        </authorList>
    </citation>
    <scope>IDENTIFICATION</scope>
    <source>
        <strain evidence="3">JP 163 A</strain>
    </source>
</reference>
<evidence type="ECO:0000313" key="4">
    <source>
        <dbReference type="Proteomes" id="UP000002852"/>
    </source>
</evidence>
<dbReference type="Pfam" id="PF00059">
    <property type="entry name" value="Lectin_C"/>
    <property type="match status" value="1"/>
</dbReference>
<organism evidence="3 4">
    <name type="scientific">Xiphophorus maculatus</name>
    <name type="common">Southern platyfish</name>
    <name type="synonym">Platypoecilus maculatus</name>
    <dbReference type="NCBI Taxonomy" id="8083"/>
    <lineage>
        <taxon>Eukaryota</taxon>
        <taxon>Metazoa</taxon>
        <taxon>Chordata</taxon>
        <taxon>Craniata</taxon>
        <taxon>Vertebrata</taxon>
        <taxon>Euteleostomi</taxon>
        <taxon>Actinopterygii</taxon>
        <taxon>Neopterygii</taxon>
        <taxon>Teleostei</taxon>
        <taxon>Neoteleostei</taxon>
        <taxon>Acanthomorphata</taxon>
        <taxon>Ovalentaria</taxon>
        <taxon>Atherinomorphae</taxon>
        <taxon>Cyprinodontiformes</taxon>
        <taxon>Poeciliidae</taxon>
        <taxon>Poeciliinae</taxon>
        <taxon>Xiphophorus</taxon>
    </lineage>
</organism>
<dbReference type="OrthoDB" id="441660at2759"/>
<dbReference type="Gene3D" id="3.10.100.10">
    <property type="entry name" value="Mannose-Binding Protein A, subunit A"/>
    <property type="match status" value="1"/>
</dbReference>
<dbReference type="PROSITE" id="PS50041">
    <property type="entry name" value="C_TYPE_LECTIN_2"/>
    <property type="match status" value="1"/>
</dbReference>
<dbReference type="SUPFAM" id="SSF56436">
    <property type="entry name" value="C-type lectin-like"/>
    <property type="match status" value="1"/>
</dbReference>
<dbReference type="Ensembl" id="ENSXMAT00000022897.1">
    <property type="protein sequence ID" value="ENSXMAP00000023530.1"/>
    <property type="gene ID" value="ENSXMAG00000023670.1"/>
</dbReference>
<feature type="chain" id="PRO_5044592522" evidence="1">
    <location>
        <begin position="20"/>
        <end position="167"/>
    </location>
</feature>
<accession>A0A3B5QPI6</accession>
<dbReference type="PRINTS" id="PR01504">
    <property type="entry name" value="PNCREATITSAP"/>
</dbReference>
<evidence type="ECO:0000256" key="1">
    <source>
        <dbReference type="SAM" id="SignalP"/>
    </source>
</evidence>
<dbReference type="InterPro" id="IPR001304">
    <property type="entry name" value="C-type_lectin-like"/>
</dbReference>
<reference evidence="4" key="2">
    <citation type="journal article" date="2013" name="Nat. Genet.">
        <title>The genome of the platyfish, Xiphophorus maculatus, provides insights into evolutionary adaptation and several complex traits.</title>
        <authorList>
            <person name="Schartl M."/>
            <person name="Walter R.B."/>
            <person name="Shen Y."/>
            <person name="Garcia T."/>
            <person name="Catchen J."/>
            <person name="Amores A."/>
            <person name="Braasch I."/>
            <person name="Chalopin D."/>
            <person name="Volff J.N."/>
            <person name="Lesch K.P."/>
            <person name="Bisazza A."/>
            <person name="Minx P."/>
            <person name="Hillier L."/>
            <person name="Wilson R.K."/>
            <person name="Fuerstenberg S."/>
            <person name="Boore J."/>
            <person name="Searle S."/>
            <person name="Postlethwait J.H."/>
            <person name="Warren W.C."/>
        </authorList>
    </citation>
    <scope>NUCLEOTIDE SEQUENCE [LARGE SCALE GENOMIC DNA]</scope>
    <source>
        <strain evidence="4">JP 163 A</strain>
    </source>
</reference>
<dbReference type="RefSeq" id="XP_023186385.1">
    <property type="nucleotide sequence ID" value="XM_023330617.1"/>
</dbReference>
<dbReference type="AlphaFoldDB" id="A0A3B5QPI6"/>
<dbReference type="PANTHER" id="PTHR22803">
    <property type="entry name" value="MANNOSE, PHOSPHOLIPASE, LECTIN RECEPTOR RELATED"/>
    <property type="match status" value="1"/>
</dbReference>
<keyword evidence="4" id="KW-1185">Reference proteome</keyword>